<evidence type="ECO:0000256" key="2">
    <source>
        <dbReference type="ARBA" id="ARBA00001913"/>
    </source>
</evidence>
<dbReference type="Pfam" id="PF16353">
    <property type="entry name" value="LacZ_4"/>
    <property type="match status" value="1"/>
</dbReference>
<evidence type="ECO:0000256" key="10">
    <source>
        <dbReference type="RuleBase" id="RU361154"/>
    </source>
</evidence>
<dbReference type="GO" id="GO:0009341">
    <property type="term" value="C:beta-galactosidase complex"/>
    <property type="evidence" value="ECO:0007669"/>
    <property type="project" value="InterPro"/>
</dbReference>
<dbReference type="GO" id="GO:0005990">
    <property type="term" value="P:lactose catabolic process"/>
    <property type="evidence" value="ECO:0007669"/>
    <property type="project" value="TreeGrafter"/>
</dbReference>
<dbReference type="EMBL" id="LQRT01000058">
    <property type="protein sequence ID" value="KZS38357.1"/>
    <property type="molecule type" value="Genomic_DNA"/>
</dbReference>
<comment type="catalytic activity">
    <reaction evidence="1 10">
        <text>Hydrolysis of terminal non-reducing beta-D-galactose residues in beta-D-galactosides.</text>
        <dbReference type="EC" id="3.2.1.23"/>
    </reaction>
</comment>
<dbReference type="InterPro" id="IPR050347">
    <property type="entry name" value="Bact_Beta-galactosidase"/>
</dbReference>
<dbReference type="STRING" id="1642818.AWE51_17530"/>
<dbReference type="SUPFAM" id="SSF74650">
    <property type="entry name" value="Galactose mutarotase-like"/>
    <property type="match status" value="1"/>
</dbReference>
<organism evidence="13 14">
    <name type="scientific">Aquimarina aggregata</name>
    <dbReference type="NCBI Taxonomy" id="1642818"/>
    <lineage>
        <taxon>Bacteria</taxon>
        <taxon>Pseudomonadati</taxon>
        <taxon>Bacteroidota</taxon>
        <taxon>Flavobacteriia</taxon>
        <taxon>Flavobacteriales</taxon>
        <taxon>Flavobacteriaceae</taxon>
        <taxon>Aquimarina</taxon>
    </lineage>
</organism>
<dbReference type="InterPro" id="IPR023230">
    <property type="entry name" value="Glyco_hydro_2_CS"/>
</dbReference>
<sequence length="1046" mass="119677">MIKNSFLISVFFLTLQVFAQQNDWENPNVIAINKLPARATMYSFSSESKALDCDKSKSGRVISLNGDWQFNFSKNPSVSPKNFLQDNFKDWTRISVPSNWEMKGFGTRVYTNSKHPWGTNDYPNIPVDNNPTGIYKRTFTVPSDWTNMNVRIHFGGVSSAFYVWINGQKVGYSQGSRLPAEFDITPFLKKGKNTVVTKVYKWSDGSYLESQDHWRLAGMHRDVMLFAEPKASIADFFVRTELDKNYENAILKVRPKIMLPKDADAKGYTLIANVYYGQKSIKSQSVTVDEITGYWWDQRWTPKFDFIHMEITNPNKWSAETPNLYTLVLSLIDKNKKVIEVKSTRVGFRKFETKNGILTVNGQPIKLYGVNRHDHNAKTGKVVSYEDMKRDMELLKLYNFNAVRCSHYPNNPEFYDLCDQYGIYVMDEANVESHGVRGELTNNPKWSQAFLERAIRMVERDKNHPSIFSWSLGNESGVGPNHAAMAGWIKWYDNDRILHYEAANGSGGELSPQTKNTPPDNYDFVDIISRMYPTPDEFREMDVSQTSKKPVISCEYSHAMGNSNGGLKEIWDIIHNNPRLAGGFIWDWMDQGILVKEDNGCEQFVYGGYFGSKINDENFCINGVINADQTVKPVMYECKYVFQPIVFSELDDLKKTIKITNRHSFLNTSIYNFVFELLEDGIVVDKGNLNLKELTSFTSETVTIQSDYVRKENKEYFFNFYANFKKATPWANAGYTIASEQFAVVQKNKIDIESFKSDSGKITIKESGKELIVSNEKISIVFDTDMGVLSSYAYENNKLVQKPIQPNFWRATTDNDRAVIQRIEGIKIWKEASTNQKLIDFDYDTLKDGTVQVNTKHQLAGTALYSTTYSIRPNGLISIDNTLQAPINLANIPRVGLQMEVPNQLQQVKWYGKGPHENYIDRNSSSFVGRYDATLENFGESYVYPQEYANRTDTRWAQFVDNTGKGLQIEGGLFEFSAYPYTIENLENAELVCDLKKTNGITITIDHRQQGVAGYNSWSLKAAPLKKHSIPSKTYEYSVRLKPIGF</sequence>
<dbReference type="Proteomes" id="UP000076715">
    <property type="component" value="Unassembled WGS sequence"/>
</dbReference>
<dbReference type="PANTHER" id="PTHR46323:SF2">
    <property type="entry name" value="BETA-GALACTOSIDASE"/>
    <property type="match status" value="1"/>
</dbReference>
<dbReference type="OrthoDB" id="9801077at2"/>
<comment type="caution">
    <text evidence="13">The sequence shown here is derived from an EMBL/GenBank/DDBJ whole genome shotgun (WGS) entry which is preliminary data.</text>
</comment>
<dbReference type="Pfam" id="PF02929">
    <property type="entry name" value="Bgal_small_N"/>
    <property type="match status" value="1"/>
</dbReference>
<proteinExistence type="inferred from homology"/>
<dbReference type="PRINTS" id="PR00132">
    <property type="entry name" value="GLHYDRLASE2"/>
</dbReference>
<dbReference type="InterPro" id="IPR017853">
    <property type="entry name" value="GH"/>
</dbReference>
<dbReference type="InterPro" id="IPR011013">
    <property type="entry name" value="Gal_mutarotase_sf_dom"/>
</dbReference>
<dbReference type="PROSITE" id="PS00719">
    <property type="entry name" value="GLYCOSYL_HYDROL_F2_1"/>
    <property type="match status" value="1"/>
</dbReference>
<dbReference type="RefSeq" id="WP_066319291.1">
    <property type="nucleotide sequence ID" value="NZ_LQRT01000058.1"/>
</dbReference>
<evidence type="ECO:0000256" key="8">
    <source>
        <dbReference type="ARBA" id="ARBA00023295"/>
    </source>
</evidence>
<dbReference type="Gene3D" id="2.70.98.10">
    <property type="match status" value="1"/>
</dbReference>
<evidence type="ECO:0000256" key="9">
    <source>
        <dbReference type="ARBA" id="ARBA00032230"/>
    </source>
</evidence>
<feature type="domain" description="Beta galactosidase small chain/" evidence="12">
    <location>
        <begin position="772"/>
        <end position="1042"/>
    </location>
</feature>
<dbReference type="Pfam" id="PF02837">
    <property type="entry name" value="Glyco_hydro_2_N"/>
    <property type="match status" value="1"/>
</dbReference>
<dbReference type="Gene3D" id="3.20.20.80">
    <property type="entry name" value="Glycosidases"/>
    <property type="match status" value="1"/>
</dbReference>
<dbReference type="InterPro" id="IPR006101">
    <property type="entry name" value="Glyco_hydro_2"/>
</dbReference>
<dbReference type="InterPro" id="IPR006103">
    <property type="entry name" value="Glyco_hydro_2_cat"/>
</dbReference>
<dbReference type="Pfam" id="PF00703">
    <property type="entry name" value="Glyco_hydro_2"/>
    <property type="match status" value="1"/>
</dbReference>
<gene>
    <name evidence="13" type="ORF">AWE51_17530</name>
</gene>
<dbReference type="PANTHER" id="PTHR46323">
    <property type="entry name" value="BETA-GALACTOSIDASE"/>
    <property type="match status" value="1"/>
</dbReference>
<keyword evidence="14" id="KW-1185">Reference proteome</keyword>
<dbReference type="InterPro" id="IPR014718">
    <property type="entry name" value="GH-type_carb-bd"/>
</dbReference>
<evidence type="ECO:0000256" key="1">
    <source>
        <dbReference type="ARBA" id="ARBA00001412"/>
    </source>
</evidence>
<keyword evidence="7" id="KW-0106">Calcium</keyword>
<reference evidence="13 14" key="1">
    <citation type="submission" date="2016-01" db="EMBL/GenBank/DDBJ databases">
        <title>The draft genome sequence of Aquimarina sp. RZW4-3-2.</title>
        <authorList>
            <person name="Wang Y."/>
        </authorList>
    </citation>
    <scope>NUCLEOTIDE SEQUENCE [LARGE SCALE GENOMIC DNA]</scope>
    <source>
        <strain evidence="13 14">RZW4-3-2</strain>
    </source>
</reference>
<evidence type="ECO:0000256" key="3">
    <source>
        <dbReference type="ARBA" id="ARBA00007401"/>
    </source>
</evidence>
<dbReference type="InterPro" id="IPR006102">
    <property type="entry name" value="Ig-like_GH2"/>
</dbReference>
<dbReference type="Pfam" id="PF02836">
    <property type="entry name" value="Glyco_hydro_2_C"/>
    <property type="match status" value="1"/>
</dbReference>
<evidence type="ECO:0000256" key="7">
    <source>
        <dbReference type="ARBA" id="ARBA00022837"/>
    </source>
</evidence>
<dbReference type="SMART" id="SM01038">
    <property type="entry name" value="Bgal_small_N"/>
    <property type="match status" value="1"/>
</dbReference>
<feature type="signal peptide" evidence="11">
    <location>
        <begin position="1"/>
        <end position="19"/>
    </location>
</feature>
<dbReference type="EC" id="3.2.1.23" evidence="5 10"/>
<dbReference type="Gene3D" id="2.60.120.260">
    <property type="entry name" value="Galactose-binding domain-like"/>
    <property type="match status" value="1"/>
</dbReference>
<dbReference type="InterPro" id="IPR032312">
    <property type="entry name" value="LacZ_4"/>
</dbReference>
<evidence type="ECO:0000313" key="14">
    <source>
        <dbReference type="Proteomes" id="UP000076715"/>
    </source>
</evidence>
<dbReference type="InterPro" id="IPR023232">
    <property type="entry name" value="Glyco_hydro_2_AS"/>
</dbReference>
<comment type="subunit">
    <text evidence="4">Monomer.</text>
</comment>
<protein>
    <recommendedName>
        <fullName evidence="5 10">Beta-galactosidase</fullName>
        <ecNumber evidence="5 10">3.2.1.23</ecNumber>
    </recommendedName>
    <alternativeName>
        <fullName evidence="9 10">Lactase</fullName>
    </alternativeName>
</protein>
<evidence type="ECO:0000259" key="12">
    <source>
        <dbReference type="SMART" id="SM01038"/>
    </source>
</evidence>
<dbReference type="SUPFAM" id="SSF49785">
    <property type="entry name" value="Galactose-binding domain-like"/>
    <property type="match status" value="1"/>
</dbReference>
<comment type="similarity">
    <text evidence="3 10">Belongs to the glycosyl hydrolase 2 family.</text>
</comment>
<dbReference type="InterPro" id="IPR008979">
    <property type="entry name" value="Galactose-bd-like_sf"/>
</dbReference>
<dbReference type="AlphaFoldDB" id="A0A162X0V4"/>
<dbReference type="InterPro" id="IPR036156">
    <property type="entry name" value="Beta-gal/glucu_dom_sf"/>
</dbReference>
<evidence type="ECO:0000313" key="13">
    <source>
        <dbReference type="EMBL" id="KZS38357.1"/>
    </source>
</evidence>
<accession>A0A162X0V4</accession>
<keyword evidence="11" id="KW-0732">Signal</keyword>
<dbReference type="GO" id="GO:0004565">
    <property type="term" value="F:beta-galactosidase activity"/>
    <property type="evidence" value="ECO:0007669"/>
    <property type="project" value="UniProtKB-EC"/>
</dbReference>
<keyword evidence="8 10" id="KW-0326">Glycosidase</keyword>
<evidence type="ECO:0000256" key="11">
    <source>
        <dbReference type="SAM" id="SignalP"/>
    </source>
</evidence>
<dbReference type="Gene3D" id="2.60.40.10">
    <property type="entry name" value="Immunoglobulins"/>
    <property type="match status" value="2"/>
</dbReference>
<dbReference type="InterPro" id="IPR013783">
    <property type="entry name" value="Ig-like_fold"/>
</dbReference>
<name>A0A162X0V4_9FLAO</name>
<evidence type="ECO:0000256" key="6">
    <source>
        <dbReference type="ARBA" id="ARBA00022801"/>
    </source>
</evidence>
<dbReference type="InterPro" id="IPR006104">
    <property type="entry name" value="Glyco_hydro_2_N"/>
</dbReference>
<dbReference type="PROSITE" id="PS00608">
    <property type="entry name" value="GLYCOSYL_HYDROL_F2_2"/>
    <property type="match status" value="1"/>
</dbReference>
<comment type="cofactor">
    <cofactor evidence="2">
        <name>Ca(2+)</name>
        <dbReference type="ChEBI" id="CHEBI:29108"/>
    </cofactor>
</comment>
<evidence type="ECO:0000256" key="4">
    <source>
        <dbReference type="ARBA" id="ARBA00011245"/>
    </source>
</evidence>
<dbReference type="GO" id="GO:0030246">
    <property type="term" value="F:carbohydrate binding"/>
    <property type="evidence" value="ECO:0007669"/>
    <property type="project" value="InterPro"/>
</dbReference>
<dbReference type="SUPFAM" id="SSF51445">
    <property type="entry name" value="(Trans)glycosidases"/>
    <property type="match status" value="1"/>
</dbReference>
<dbReference type="InterPro" id="IPR004199">
    <property type="entry name" value="B-gal_small/dom_5"/>
</dbReference>
<keyword evidence="6 10" id="KW-0378">Hydrolase</keyword>
<evidence type="ECO:0000256" key="5">
    <source>
        <dbReference type="ARBA" id="ARBA00012756"/>
    </source>
</evidence>
<dbReference type="SUPFAM" id="SSF49303">
    <property type="entry name" value="beta-Galactosidase/glucuronidase domain"/>
    <property type="match status" value="2"/>
</dbReference>
<feature type="chain" id="PRO_5007840894" description="Beta-galactosidase" evidence="11">
    <location>
        <begin position="20"/>
        <end position="1046"/>
    </location>
</feature>